<proteinExistence type="predicted"/>
<name>A0A8B6EFI0_MYTGA</name>
<evidence type="ECO:0000313" key="3">
    <source>
        <dbReference type="EMBL" id="VDI33289.1"/>
    </source>
</evidence>
<feature type="coiled-coil region" evidence="2">
    <location>
        <begin position="788"/>
        <end position="822"/>
    </location>
</feature>
<gene>
    <name evidence="3" type="ORF">MGAL_10B083645</name>
</gene>
<dbReference type="PANTHER" id="PTHR11046">
    <property type="entry name" value="OLIGORIBONUCLEASE, MITOCHONDRIAL"/>
    <property type="match status" value="1"/>
</dbReference>
<feature type="coiled-coil region" evidence="2">
    <location>
        <begin position="94"/>
        <end position="223"/>
    </location>
</feature>
<keyword evidence="4" id="KW-1185">Reference proteome</keyword>
<dbReference type="Proteomes" id="UP000596742">
    <property type="component" value="Unassembled WGS sequence"/>
</dbReference>
<dbReference type="InterPro" id="IPR022894">
    <property type="entry name" value="Oligoribonuclease"/>
</dbReference>
<dbReference type="EMBL" id="UYJE01005020">
    <property type="protein sequence ID" value="VDI33289.1"/>
    <property type="molecule type" value="Genomic_DNA"/>
</dbReference>
<evidence type="ECO:0000256" key="1">
    <source>
        <dbReference type="ARBA" id="ARBA00022722"/>
    </source>
</evidence>
<dbReference type="PANTHER" id="PTHR11046:SF25">
    <property type="match status" value="1"/>
</dbReference>
<protein>
    <submittedName>
        <fullName evidence="3">Uncharacterized protein</fullName>
    </submittedName>
</protein>
<organism evidence="3 4">
    <name type="scientific">Mytilus galloprovincialis</name>
    <name type="common">Mediterranean mussel</name>
    <dbReference type="NCBI Taxonomy" id="29158"/>
    <lineage>
        <taxon>Eukaryota</taxon>
        <taxon>Metazoa</taxon>
        <taxon>Spiralia</taxon>
        <taxon>Lophotrochozoa</taxon>
        <taxon>Mollusca</taxon>
        <taxon>Bivalvia</taxon>
        <taxon>Autobranchia</taxon>
        <taxon>Pteriomorphia</taxon>
        <taxon>Mytilida</taxon>
        <taxon>Mytiloidea</taxon>
        <taxon>Mytilidae</taxon>
        <taxon>Mytilinae</taxon>
        <taxon>Mytilus</taxon>
    </lineage>
</organism>
<reference evidence="3" key="1">
    <citation type="submission" date="2018-11" db="EMBL/GenBank/DDBJ databases">
        <authorList>
            <person name="Alioto T."/>
            <person name="Alioto T."/>
        </authorList>
    </citation>
    <scope>NUCLEOTIDE SEQUENCE</scope>
</reference>
<accession>A0A8B6EFI0</accession>
<dbReference type="GO" id="GO:0000175">
    <property type="term" value="F:3'-5'-RNA exonuclease activity"/>
    <property type="evidence" value="ECO:0007669"/>
    <property type="project" value="InterPro"/>
</dbReference>
<evidence type="ECO:0000313" key="4">
    <source>
        <dbReference type="Proteomes" id="UP000596742"/>
    </source>
</evidence>
<keyword evidence="1" id="KW-0540">Nuclease</keyword>
<evidence type="ECO:0000256" key="2">
    <source>
        <dbReference type="SAM" id="Coils"/>
    </source>
</evidence>
<sequence length="889" mass="103658">MCKWFTEITKNNIEKKTLVTRLHRLKKEVSRKRGLEKATLLTNVFNTCNMCASDCKIQNQKSSEDATYKRIAEDLANELQVNQEKKSIVVNQLKRKLEKNVVLQERKIKKVKMENKTSSENLKSRIQQQNSKIKKLRYSCKNLKTKIRRQSSCVVKHKSCTKDLKKNLTDIDNINKSKTQEIKNLKSELNKIQSLYKDALKQLNEHEELVSNLKTNLNDSMQTRDYLHSLMQDDKEIDILDDRLRAYTPEFRQAFMNISGKNVATEHIVSVINESLKLAGKTLKQIPTRRTIDNIVTEKVVVSNIQVGQCLQDKEKTTLYSDETRKFGKTYNSFFISDDHKNVYMLGLREMHNKASSTTLDTFKEILTDIAELCNGILENNEISHGYNILCNIRDFMSDRAKTNIAFTELLIDYRKQIMPEVVDGWDDLTDVQKKACSTVNNFFCGLHLLVNFAECTTPALKEFEVLHKEDNIVNDLENEFGVDERDDIFLSKFDGDVITFLRFCAKSFARGVDEKCGCFAYFNSYCFEKNEKNNFISFRGNRFNIVFLMGEIAFYHRNHIVDFLQNVHGANNFLQKATLSLCRSNLVLAECKVLGLISKIITAPLWRLFEKTDRHVLEMNAYYEMLLDFFYENSKDANSFINCEVFPFDENLTHKDKYFNCLKMQDDQIDTLAVQVAQTLFASFYKLLKVAMKDQLPGGLFYVVSPELTAETLSVIPHNKLPERAFGMLDFMVRFRPNASILTNESFITFSFNKTHEWLDSLPKEERDKLLTDARKQGRELRGKFKLRCAEIKKKRLELLKKKQEEVRKKKENSFRKKEKQTSEVIFYGLWQSSSVADDILRSISRTSEKRKALIAQLRFRQNVLKQYVKDKKIFNASVKGGRYTFYY</sequence>
<comment type="caution">
    <text evidence="3">The sequence shown here is derived from an EMBL/GenBank/DDBJ whole genome shotgun (WGS) entry which is preliminary data.</text>
</comment>
<dbReference type="AlphaFoldDB" id="A0A8B6EFI0"/>
<keyword evidence="2" id="KW-0175">Coiled coil</keyword>
<keyword evidence="1" id="KW-0378">Hydrolase</keyword>
<dbReference type="OrthoDB" id="6152535at2759"/>